<organism evidence="4 5">
    <name type="scientific">Ornithinimicrobium humiphilum</name>
    <dbReference type="NCBI Taxonomy" id="125288"/>
    <lineage>
        <taxon>Bacteria</taxon>
        <taxon>Bacillati</taxon>
        <taxon>Actinomycetota</taxon>
        <taxon>Actinomycetes</taxon>
        <taxon>Micrococcales</taxon>
        <taxon>Ornithinimicrobiaceae</taxon>
        <taxon>Ornithinimicrobium</taxon>
    </lineage>
</organism>
<evidence type="ECO:0000256" key="1">
    <source>
        <dbReference type="ARBA" id="ARBA00022801"/>
    </source>
</evidence>
<dbReference type="EMBL" id="VFPU01000001">
    <property type="protein sequence ID" value="TQM96548.1"/>
    <property type="molecule type" value="Genomic_DNA"/>
</dbReference>
<dbReference type="AlphaFoldDB" id="A0A543KN91"/>
<dbReference type="Proteomes" id="UP000315133">
    <property type="component" value="Unassembled WGS sequence"/>
</dbReference>
<feature type="domain" description="AB hydrolase-1" evidence="3">
    <location>
        <begin position="27"/>
        <end position="272"/>
    </location>
</feature>
<reference evidence="4 5" key="1">
    <citation type="submission" date="2019-06" db="EMBL/GenBank/DDBJ databases">
        <title>Sequencing the genomes of 1000 actinobacteria strains.</title>
        <authorList>
            <person name="Klenk H.-P."/>
        </authorList>
    </citation>
    <scope>NUCLEOTIDE SEQUENCE [LARGE SCALE GENOMIC DNA]</scope>
    <source>
        <strain evidence="4 5">DSM 12362</strain>
    </source>
</reference>
<feature type="region of interest" description="Disordered" evidence="2">
    <location>
        <begin position="206"/>
        <end position="227"/>
    </location>
</feature>
<accession>A0A543KN91</accession>
<dbReference type="RefSeq" id="WP_141818148.1">
    <property type="nucleotide sequence ID" value="NZ_BAAAIL010000003.1"/>
</dbReference>
<evidence type="ECO:0000256" key="2">
    <source>
        <dbReference type="SAM" id="MobiDB-lite"/>
    </source>
</evidence>
<evidence type="ECO:0000313" key="4">
    <source>
        <dbReference type="EMBL" id="TQM96548.1"/>
    </source>
</evidence>
<dbReference type="InterPro" id="IPR029058">
    <property type="entry name" value="AB_hydrolase_fold"/>
</dbReference>
<dbReference type="PANTHER" id="PTHR43329">
    <property type="entry name" value="EPOXIDE HYDROLASE"/>
    <property type="match status" value="1"/>
</dbReference>
<dbReference type="PRINTS" id="PR00412">
    <property type="entry name" value="EPOXHYDRLASE"/>
</dbReference>
<dbReference type="GO" id="GO:0016787">
    <property type="term" value="F:hydrolase activity"/>
    <property type="evidence" value="ECO:0007669"/>
    <property type="project" value="UniProtKB-KW"/>
</dbReference>
<proteinExistence type="predicted"/>
<gene>
    <name evidence="4" type="ORF">FB476_1417</name>
</gene>
<dbReference type="InterPro" id="IPR000639">
    <property type="entry name" value="Epox_hydrolase-like"/>
</dbReference>
<dbReference type="Pfam" id="PF00561">
    <property type="entry name" value="Abhydrolase_1"/>
    <property type="match status" value="1"/>
</dbReference>
<dbReference type="OrthoDB" id="2987348at2"/>
<dbReference type="Gene3D" id="3.40.50.1820">
    <property type="entry name" value="alpha/beta hydrolase"/>
    <property type="match status" value="1"/>
</dbReference>
<sequence>METRSFSCRRGDLVLDVLEGGPQEGEAVLLLHGFPQDATAWDGVAPLLHEAGLRTLAPHQRGYSPGARPRRARDYRMRELVTDALAVLDAAGVARAHVVGHDWGGFVARVLAAAHPDRVASLVVLSTPHPRALRESLRHGDQARRSWYVLAFQVPLLPEHLLARALRRGGLRRTGLPAAADQGYAERLRRADALRGPVHWYRAALRPEPGRRRRRGPGGDDASRDATVTVPTTYLWGGRDPFLGREAAERTGRYVSADYRFVECGAGHWLPEREPGLVARMVLERVRP</sequence>
<keyword evidence="1" id="KW-0378">Hydrolase</keyword>
<keyword evidence="5" id="KW-1185">Reference proteome</keyword>
<evidence type="ECO:0000259" key="3">
    <source>
        <dbReference type="Pfam" id="PF00561"/>
    </source>
</evidence>
<evidence type="ECO:0000313" key="5">
    <source>
        <dbReference type="Proteomes" id="UP000315133"/>
    </source>
</evidence>
<dbReference type="InterPro" id="IPR000073">
    <property type="entry name" value="AB_hydrolase_1"/>
</dbReference>
<protein>
    <submittedName>
        <fullName evidence="4">Pimeloyl-ACP methyl ester carboxylesterase</fullName>
    </submittedName>
</protein>
<dbReference type="SUPFAM" id="SSF53474">
    <property type="entry name" value="alpha/beta-Hydrolases"/>
    <property type="match status" value="1"/>
</dbReference>
<comment type="caution">
    <text evidence="4">The sequence shown here is derived from an EMBL/GenBank/DDBJ whole genome shotgun (WGS) entry which is preliminary data.</text>
</comment>
<name>A0A543KN91_9MICO</name>